<keyword evidence="1" id="KW-0472">Membrane</keyword>
<keyword evidence="1" id="KW-0812">Transmembrane</keyword>
<proteinExistence type="predicted"/>
<name>A0A841KZM7_9FIRM</name>
<dbReference type="Proteomes" id="UP000579281">
    <property type="component" value="Unassembled WGS sequence"/>
</dbReference>
<dbReference type="AlphaFoldDB" id="A0A841KZM7"/>
<feature type="transmembrane region" description="Helical" evidence="1">
    <location>
        <begin position="63"/>
        <end position="82"/>
    </location>
</feature>
<evidence type="ECO:0000313" key="3">
    <source>
        <dbReference type="Proteomes" id="UP000579281"/>
    </source>
</evidence>
<feature type="transmembrane region" description="Helical" evidence="1">
    <location>
        <begin position="88"/>
        <end position="107"/>
    </location>
</feature>
<gene>
    <name evidence="2" type="ORF">HNQ80_004938</name>
</gene>
<dbReference type="RefSeq" id="WP_184313530.1">
    <property type="nucleotide sequence ID" value="NZ_JACHEN010000047.1"/>
</dbReference>
<sequence>MDFLFLLIPLLFLNLNPAAWRENLQNGNRTSFLIIQAIRFAAGVLYYLFIDYLLLVDQTVSGFVAYMALPLGILFIVDGFLLQGRNLVHGFTGVLVILFFFGATFIYPFTVYKDLYQIVDAQESNGKLENTDRNHIIVVPLQYAQYKGEKLLGQLNNYSFYDIGEYSIQKIDNQLYWVAPVEYGGYFASRKAQHVEAYLKISAEDMNATAELADGFKMKYIPSAYFGDHLYRRVRKQYPSLLLLEASFEPDENGKPYYAVSYGHYELYRRGSIVDGVILVDPENGEMKKYPKKDVPEFVDQIIPADVAYRHNIYYGEYKEGFMNRIFTHKGIHSPTQWDDGDEVVGIFSTDGRMQWFTDHTTLDNQSTSMVGFSMMDAKTGKLTYYTGAKGFLNGFAALEVVNKTFAKEAWSGVQPVLYSIYDQITWVVPVIDQNGLLRRIALVHGETGKIAYGENKKELFEVYKLMLATNQIQTNTIPTDLAVTKNVQGTVQRVSILPDGDMTVKLLLHGQDKIFNANGKLFPYAAFTQSGDQVLLEYIDNDEVETTVKGFENLSLKN</sequence>
<comment type="caution">
    <text evidence="2">The sequence shown here is derived from an EMBL/GenBank/DDBJ whole genome shotgun (WGS) entry which is preliminary data.</text>
</comment>
<protein>
    <submittedName>
        <fullName evidence="2">Uncharacterized protein</fullName>
    </submittedName>
</protein>
<accession>A0A841KZM7</accession>
<keyword evidence="3" id="KW-1185">Reference proteome</keyword>
<evidence type="ECO:0000256" key="1">
    <source>
        <dbReference type="SAM" id="Phobius"/>
    </source>
</evidence>
<reference evidence="2 3" key="1">
    <citation type="submission" date="2020-08" db="EMBL/GenBank/DDBJ databases">
        <title>Genomic Encyclopedia of Type Strains, Phase IV (KMG-IV): sequencing the most valuable type-strain genomes for metagenomic binning, comparative biology and taxonomic classification.</title>
        <authorList>
            <person name="Goeker M."/>
        </authorList>
    </citation>
    <scope>NUCLEOTIDE SEQUENCE [LARGE SCALE GENOMIC DNA]</scope>
    <source>
        <strain evidence="2 3">DSM 103526</strain>
    </source>
</reference>
<dbReference type="EMBL" id="JACHEN010000047">
    <property type="protein sequence ID" value="MBB6218763.1"/>
    <property type="molecule type" value="Genomic_DNA"/>
</dbReference>
<keyword evidence="1" id="KW-1133">Transmembrane helix</keyword>
<organism evidence="2 3">
    <name type="scientific">Anaerosolibacter carboniphilus</name>
    <dbReference type="NCBI Taxonomy" id="1417629"/>
    <lineage>
        <taxon>Bacteria</taxon>
        <taxon>Bacillati</taxon>
        <taxon>Bacillota</taxon>
        <taxon>Clostridia</taxon>
        <taxon>Peptostreptococcales</taxon>
        <taxon>Thermotaleaceae</taxon>
        <taxon>Anaerosolibacter</taxon>
    </lineage>
</organism>
<feature type="transmembrane region" description="Helical" evidence="1">
    <location>
        <begin position="31"/>
        <end position="56"/>
    </location>
</feature>
<evidence type="ECO:0000313" key="2">
    <source>
        <dbReference type="EMBL" id="MBB6218763.1"/>
    </source>
</evidence>